<accession>A0ABU8H428</accession>
<evidence type="ECO:0000313" key="2">
    <source>
        <dbReference type="Proteomes" id="UP001367771"/>
    </source>
</evidence>
<evidence type="ECO:0000313" key="1">
    <source>
        <dbReference type="EMBL" id="MEI5687780.1"/>
    </source>
</evidence>
<comment type="caution">
    <text evidence="1">The sequence shown here is derived from an EMBL/GenBank/DDBJ whole genome shotgun (WGS) entry which is preliminary data.</text>
</comment>
<protein>
    <submittedName>
        <fullName evidence="1">Uncharacterized protein</fullName>
    </submittedName>
</protein>
<sequence length="115" mass="12362">MGFLTGELSPEVLIDEITTEVEACEASFRAGENGYIIITDGPPVEVTREGARRLLAAIADGRLPFQLANYVADCIIMSDDFDLADDAVRDAVNFVADDSRPPTKDETIKALATLG</sequence>
<proteinExistence type="predicted"/>
<name>A0ABU8H428_9SPHN</name>
<dbReference type="EMBL" id="JBBBDM010000005">
    <property type="protein sequence ID" value="MEI5687780.1"/>
    <property type="molecule type" value="Genomic_DNA"/>
</dbReference>
<gene>
    <name evidence="1" type="ORF">V8201_11885</name>
</gene>
<dbReference type="RefSeq" id="WP_336545419.1">
    <property type="nucleotide sequence ID" value="NZ_JBBBDM010000005.1"/>
</dbReference>
<reference evidence="1 2" key="1">
    <citation type="journal article" date="2013" name="Int. J. Syst. Evol. Microbiol.">
        <title>Sphingomonas kyungheensis sp. nov., a bacterium with ginsenoside-converting activity isolated from soil of a ginseng field.</title>
        <authorList>
            <person name="Son H.M."/>
            <person name="Yang J.E."/>
            <person name="Park Y."/>
            <person name="Han C.K."/>
            <person name="Kim S.G."/>
            <person name="Kook M."/>
            <person name="Yi T.H."/>
        </authorList>
    </citation>
    <scope>NUCLEOTIDE SEQUENCE [LARGE SCALE GENOMIC DNA]</scope>
    <source>
        <strain evidence="1 2">LMG 26582</strain>
    </source>
</reference>
<keyword evidence="2" id="KW-1185">Reference proteome</keyword>
<dbReference type="Proteomes" id="UP001367771">
    <property type="component" value="Unassembled WGS sequence"/>
</dbReference>
<organism evidence="1 2">
    <name type="scientific">Sphingomonas kyungheensis</name>
    <dbReference type="NCBI Taxonomy" id="1069987"/>
    <lineage>
        <taxon>Bacteria</taxon>
        <taxon>Pseudomonadati</taxon>
        <taxon>Pseudomonadota</taxon>
        <taxon>Alphaproteobacteria</taxon>
        <taxon>Sphingomonadales</taxon>
        <taxon>Sphingomonadaceae</taxon>
        <taxon>Sphingomonas</taxon>
    </lineage>
</organism>